<feature type="transmembrane region" description="Helical" evidence="2">
    <location>
        <begin position="105"/>
        <end position="124"/>
    </location>
</feature>
<protein>
    <submittedName>
        <fullName evidence="4">Uncharacterized protein</fullName>
    </submittedName>
</protein>
<name>A0AB34JB41_PRYPA</name>
<evidence type="ECO:0000313" key="5">
    <source>
        <dbReference type="Proteomes" id="UP001515480"/>
    </source>
</evidence>
<reference evidence="4 5" key="1">
    <citation type="journal article" date="2024" name="Science">
        <title>Giant polyketide synthase enzymes in the biosynthesis of giant marine polyether toxins.</title>
        <authorList>
            <person name="Fallon T.R."/>
            <person name="Shende V.V."/>
            <person name="Wierzbicki I.H."/>
            <person name="Pendleton A.L."/>
            <person name="Watervoot N.F."/>
            <person name="Auber R.P."/>
            <person name="Gonzalez D.J."/>
            <person name="Wisecaver J.H."/>
            <person name="Moore B.S."/>
        </authorList>
    </citation>
    <scope>NUCLEOTIDE SEQUENCE [LARGE SCALE GENOMIC DNA]</scope>
    <source>
        <strain evidence="4 5">12B1</strain>
    </source>
</reference>
<feature type="signal peptide" evidence="3">
    <location>
        <begin position="1"/>
        <end position="17"/>
    </location>
</feature>
<sequence length="214" mass="22716">MAFLLLIPLAHVHIHSATLSARLPSGASTPSFAPPRGPHTLNGFSPAIPPELRRARAPQLCARATAPAPVLRGTGRPAQPVSRAELSMQMNQLPRGGPGFDLKGLVWPAVFVFLLTTGTLGFVFNFLNGIFLFLFVAPLIATPIFNWWLSNNLLEGTCPNCASPVQVIKGQQGQCFACGATMSSELSDSGVFLREGAASREKGVVDVDGVIDID</sequence>
<feature type="chain" id="PRO_5044301252" evidence="3">
    <location>
        <begin position="18"/>
        <end position="214"/>
    </location>
</feature>
<keyword evidence="2" id="KW-0472">Membrane</keyword>
<evidence type="ECO:0000313" key="4">
    <source>
        <dbReference type="EMBL" id="KAL1515754.1"/>
    </source>
</evidence>
<feature type="transmembrane region" description="Helical" evidence="2">
    <location>
        <begin position="131"/>
        <end position="149"/>
    </location>
</feature>
<proteinExistence type="predicted"/>
<dbReference type="AlphaFoldDB" id="A0AB34JB41"/>
<keyword evidence="5" id="KW-1185">Reference proteome</keyword>
<keyword evidence="2" id="KW-0812">Transmembrane</keyword>
<organism evidence="4 5">
    <name type="scientific">Prymnesium parvum</name>
    <name type="common">Toxic golden alga</name>
    <dbReference type="NCBI Taxonomy" id="97485"/>
    <lineage>
        <taxon>Eukaryota</taxon>
        <taxon>Haptista</taxon>
        <taxon>Haptophyta</taxon>
        <taxon>Prymnesiophyceae</taxon>
        <taxon>Prymnesiales</taxon>
        <taxon>Prymnesiaceae</taxon>
        <taxon>Prymnesium</taxon>
    </lineage>
</organism>
<comment type="caution">
    <text evidence="4">The sequence shown here is derived from an EMBL/GenBank/DDBJ whole genome shotgun (WGS) entry which is preliminary data.</text>
</comment>
<keyword evidence="2" id="KW-1133">Transmembrane helix</keyword>
<evidence type="ECO:0000256" key="1">
    <source>
        <dbReference type="SAM" id="MobiDB-lite"/>
    </source>
</evidence>
<evidence type="ECO:0000256" key="3">
    <source>
        <dbReference type="SAM" id="SignalP"/>
    </source>
</evidence>
<keyword evidence="3" id="KW-0732">Signal</keyword>
<accession>A0AB34JB41</accession>
<dbReference type="Proteomes" id="UP001515480">
    <property type="component" value="Unassembled WGS sequence"/>
</dbReference>
<evidence type="ECO:0000256" key="2">
    <source>
        <dbReference type="SAM" id="Phobius"/>
    </source>
</evidence>
<feature type="region of interest" description="Disordered" evidence="1">
    <location>
        <begin position="26"/>
        <end position="45"/>
    </location>
</feature>
<dbReference type="EMBL" id="JBGBPQ010000011">
    <property type="protein sequence ID" value="KAL1515754.1"/>
    <property type="molecule type" value="Genomic_DNA"/>
</dbReference>
<gene>
    <name evidence="4" type="ORF">AB1Y20_002370</name>
</gene>